<accession>A0A9D4PVP1</accession>
<evidence type="ECO:0000256" key="2">
    <source>
        <dbReference type="ARBA" id="ARBA00022679"/>
    </source>
</evidence>
<dbReference type="Gene3D" id="3.40.50.300">
    <property type="entry name" value="P-loop containing nucleotide triphosphate hydrolases"/>
    <property type="match status" value="1"/>
</dbReference>
<keyword evidence="2" id="KW-0808">Transferase</keyword>
<reference evidence="4" key="2">
    <citation type="submission" date="2021-09" db="EMBL/GenBank/DDBJ databases">
        <authorList>
            <person name="Jia N."/>
            <person name="Wang J."/>
            <person name="Shi W."/>
            <person name="Du L."/>
            <person name="Sun Y."/>
            <person name="Zhan W."/>
            <person name="Jiang J."/>
            <person name="Wang Q."/>
            <person name="Zhang B."/>
            <person name="Ji P."/>
            <person name="Sakyi L.B."/>
            <person name="Cui X."/>
            <person name="Yuan T."/>
            <person name="Jiang B."/>
            <person name="Yang W."/>
            <person name="Lam T.T.-Y."/>
            <person name="Chang Q."/>
            <person name="Ding S."/>
            <person name="Wang X."/>
            <person name="Zhu J."/>
            <person name="Ruan X."/>
            <person name="Zhao L."/>
            <person name="Wei J."/>
            <person name="Que T."/>
            <person name="Du C."/>
            <person name="Cheng J."/>
            <person name="Dai P."/>
            <person name="Han X."/>
            <person name="Huang E."/>
            <person name="Gao Y."/>
            <person name="Liu J."/>
            <person name="Shao H."/>
            <person name="Ye R."/>
            <person name="Li L."/>
            <person name="Wei W."/>
            <person name="Wang X."/>
            <person name="Wang C."/>
            <person name="Huo Q."/>
            <person name="Li W."/>
            <person name="Guo W."/>
            <person name="Chen H."/>
            <person name="Chen S."/>
            <person name="Zhou L."/>
            <person name="Zhou L."/>
            <person name="Ni X."/>
            <person name="Tian J."/>
            <person name="Zhou Y."/>
            <person name="Sheng Y."/>
            <person name="Liu T."/>
            <person name="Pan Y."/>
            <person name="Xia L."/>
            <person name="Li J."/>
            <person name="Zhao F."/>
            <person name="Cao W."/>
        </authorList>
    </citation>
    <scope>NUCLEOTIDE SEQUENCE</scope>
    <source>
        <strain evidence="4">Rsan-2018</strain>
        <tissue evidence="4">Larvae</tissue>
    </source>
</reference>
<name>A0A9D4PVP1_RHISA</name>
<evidence type="ECO:0000259" key="3">
    <source>
        <dbReference type="Pfam" id="PF00685"/>
    </source>
</evidence>
<sequence length="209" mass="24336">MDNRDFRLSLLLRTFVTHLVFDKPTMTQEGKYVYLDFVDAFVGGNFGYGDYFEHVAPGYALREQPNVLFLTYEELKKNTRQVALRLAYILGEQYGRALEKDEALLQKVLDRSQPVYMRNVVGLDLSGRRNSQWSEVFSREKATCVEGHGGDENKYAYVRVGNVGTWKDYFTTDLLHKMEHRILEAEKASPFMDLRKDIRAEAMTRMQHT</sequence>
<dbReference type="InterPro" id="IPR027417">
    <property type="entry name" value="P-loop_NTPase"/>
</dbReference>
<dbReference type="EMBL" id="JABSTV010001250">
    <property type="protein sequence ID" value="KAH7956009.1"/>
    <property type="molecule type" value="Genomic_DNA"/>
</dbReference>
<keyword evidence="5" id="KW-1185">Reference proteome</keyword>
<evidence type="ECO:0000313" key="5">
    <source>
        <dbReference type="Proteomes" id="UP000821837"/>
    </source>
</evidence>
<evidence type="ECO:0000313" key="4">
    <source>
        <dbReference type="EMBL" id="KAH7956009.1"/>
    </source>
</evidence>
<dbReference type="VEuPathDB" id="VectorBase:RSAN_027440"/>
<proteinExistence type="inferred from homology"/>
<dbReference type="GO" id="GO:0008146">
    <property type="term" value="F:sulfotransferase activity"/>
    <property type="evidence" value="ECO:0007669"/>
    <property type="project" value="InterPro"/>
</dbReference>
<organism evidence="4 5">
    <name type="scientific">Rhipicephalus sanguineus</name>
    <name type="common">Brown dog tick</name>
    <name type="synonym">Ixodes sanguineus</name>
    <dbReference type="NCBI Taxonomy" id="34632"/>
    <lineage>
        <taxon>Eukaryota</taxon>
        <taxon>Metazoa</taxon>
        <taxon>Ecdysozoa</taxon>
        <taxon>Arthropoda</taxon>
        <taxon>Chelicerata</taxon>
        <taxon>Arachnida</taxon>
        <taxon>Acari</taxon>
        <taxon>Parasitiformes</taxon>
        <taxon>Ixodida</taxon>
        <taxon>Ixodoidea</taxon>
        <taxon>Ixodidae</taxon>
        <taxon>Rhipicephalinae</taxon>
        <taxon>Rhipicephalus</taxon>
        <taxon>Rhipicephalus</taxon>
    </lineage>
</organism>
<comment type="similarity">
    <text evidence="1">Belongs to the sulfotransferase 1 family.</text>
</comment>
<gene>
    <name evidence="4" type="ORF">HPB52_005673</name>
</gene>
<dbReference type="SUPFAM" id="SSF52540">
    <property type="entry name" value="P-loop containing nucleoside triphosphate hydrolases"/>
    <property type="match status" value="1"/>
</dbReference>
<evidence type="ECO:0000256" key="1">
    <source>
        <dbReference type="ARBA" id="ARBA00005771"/>
    </source>
</evidence>
<comment type="caution">
    <text evidence="4">The sequence shown here is derived from an EMBL/GenBank/DDBJ whole genome shotgun (WGS) entry which is preliminary data.</text>
</comment>
<dbReference type="AlphaFoldDB" id="A0A9D4PVP1"/>
<dbReference type="PANTHER" id="PTHR11783">
    <property type="entry name" value="SULFOTRANSFERASE SULT"/>
    <property type="match status" value="1"/>
</dbReference>
<reference evidence="4" key="1">
    <citation type="journal article" date="2020" name="Cell">
        <title>Large-Scale Comparative Analyses of Tick Genomes Elucidate Their Genetic Diversity and Vector Capacities.</title>
        <authorList>
            <consortium name="Tick Genome and Microbiome Consortium (TIGMIC)"/>
            <person name="Jia N."/>
            <person name="Wang J."/>
            <person name="Shi W."/>
            <person name="Du L."/>
            <person name="Sun Y."/>
            <person name="Zhan W."/>
            <person name="Jiang J.F."/>
            <person name="Wang Q."/>
            <person name="Zhang B."/>
            <person name="Ji P."/>
            <person name="Bell-Sakyi L."/>
            <person name="Cui X.M."/>
            <person name="Yuan T.T."/>
            <person name="Jiang B.G."/>
            <person name="Yang W.F."/>
            <person name="Lam T.T."/>
            <person name="Chang Q.C."/>
            <person name="Ding S.J."/>
            <person name="Wang X.J."/>
            <person name="Zhu J.G."/>
            <person name="Ruan X.D."/>
            <person name="Zhao L."/>
            <person name="Wei J.T."/>
            <person name="Ye R.Z."/>
            <person name="Que T.C."/>
            <person name="Du C.H."/>
            <person name="Zhou Y.H."/>
            <person name="Cheng J.X."/>
            <person name="Dai P.F."/>
            <person name="Guo W.B."/>
            <person name="Han X.H."/>
            <person name="Huang E.J."/>
            <person name="Li L.F."/>
            <person name="Wei W."/>
            <person name="Gao Y.C."/>
            <person name="Liu J.Z."/>
            <person name="Shao H.Z."/>
            <person name="Wang X."/>
            <person name="Wang C.C."/>
            <person name="Yang T.C."/>
            <person name="Huo Q.B."/>
            <person name="Li W."/>
            <person name="Chen H.Y."/>
            <person name="Chen S.E."/>
            <person name="Zhou L.G."/>
            <person name="Ni X.B."/>
            <person name="Tian J.H."/>
            <person name="Sheng Y."/>
            <person name="Liu T."/>
            <person name="Pan Y.S."/>
            <person name="Xia L.Y."/>
            <person name="Li J."/>
            <person name="Zhao F."/>
            <person name="Cao W.C."/>
        </authorList>
    </citation>
    <scope>NUCLEOTIDE SEQUENCE</scope>
    <source>
        <strain evidence="4">Rsan-2018</strain>
    </source>
</reference>
<dbReference type="Pfam" id="PF00685">
    <property type="entry name" value="Sulfotransfer_1"/>
    <property type="match status" value="1"/>
</dbReference>
<feature type="domain" description="Sulfotransferase" evidence="3">
    <location>
        <begin position="29"/>
        <end position="182"/>
    </location>
</feature>
<protein>
    <recommendedName>
        <fullName evidence="3">Sulfotransferase domain-containing protein</fullName>
    </recommendedName>
</protein>
<dbReference type="InterPro" id="IPR000863">
    <property type="entry name" value="Sulfotransferase_dom"/>
</dbReference>
<dbReference type="Proteomes" id="UP000821837">
    <property type="component" value="Unassembled WGS sequence"/>
</dbReference>